<feature type="compositionally biased region" description="Low complexity" evidence="3">
    <location>
        <begin position="299"/>
        <end position="311"/>
    </location>
</feature>
<accession>A0A3M2JDI3</accession>
<proteinExistence type="inferred from homology"/>
<dbReference type="EMBL" id="RFFI01000043">
    <property type="protein sequence ID" value="RMI09663.1"/>
    <property type="molecule type" value="Genomic_DNA"/>
</dbReference>
<feature type="region of interest" description="Disordered" evidence="3">
    <location>
        <begin position="283"/>
        <end position="311"/>
    </location>
</feature>
<evidence type="ECO:0000313" key="5">
    <source>
        <dbReference type="EMBL" id="RMI09663.1"/>
    </source>
</evidence>
<dbReference type="AlphaFoldDB" id="A0A3M2JDI3"/>
<dbReference type="GO" id="GO:0016787">
    <property type="term" value="F:hydrolase activity"/>
    <property type="evidence" value="ECO:0007669"/>
    <property type="project" value="UniProtKB-KW"/>
</dbReference>
<dbReference type="Proteomes" id="UP000269289">
    <property type="component" value="Unassembled WGS sequence"/>
</dbReference>
<dbReference type="SUPFAM" id="SSF56529">
    <property type="entry name" value="FAH"/>
    <property type="match status" value="1"/>
</dbReference>
<evidence type="ECO:0000256" key="1">
    <source>
        <dbReference type="ARBA" id="ARBA00010211"/>
    </source>
</evidence>
<evidence type="ECO:0000259" key="4">
    <source>
        <dbReference type="Pfam" id="PF01557"/>
    </source>
</evidence>
<dbReference type="InterPro" id="IPR051121">
    <property type="entry name" value="FAH"/>
</dbReference>
<keyword evidence="5" id="KW-0378">Hydrolase</keyword>
<dbReference type="Pfam" id="PF01557">
    <property type="entry name" value="FAA_hydrolase"/>
    <property type="match status" value="1"/>
</dbReference>
<reference evidence="5 6" key="1">
    <citation type="submission" date="2018-10" db="EMBL/GenBank/DDBJ databases">
        <title>Isolation, diversity and antifungal activity of actinobacteria from wheat.</title>
        <authorList>
            <person name="Han C."/>
        </authorList>
    </citation>
    <scope>NUCLEOTIDE SEQUENCE [LARGE SCALE GENOMIC DNA]</scope>
    <source>
        <strain evidence="5 6">NEAU-YY56</strain>
    </source>
</reference>
<dbReference type="RefSeq" id="WP_122149182.1">
    <property type="nucleotide sequence ID" value="NZ_RFFI01000043.1"/>
</dbReference>
<feature type="domain" description="Fumarylacetoacetase-like C-terminal" evidence="4">
    <location>
        <begin position="79"/>
        <end position="285"/>
    </location>
</feature>
<dbReference type="GO" id="GO:0046872">
    <property type="term" value="F:metal ion binding"/>
    <property type="evidence" value="ECO:0007669"/>
    <property type="project" value="UniProtKB-KW"/>
</dbReference>
<keyword evidence="2" id="KW-0479">Metal-binding</keyword>
<protein>
    <submittedName>
        <fullName evidence="5">FAA hydrolase family protein</fullName>
    </submittedName>
</protein>
<comment type="similarity">
    <text evidence="1">Belongs to the FAH family.</text>
</comment>
<gene>
    <name evidence="5" type="ORF">EBM89_09435</name>
</gene>
<dbReference type="InterPro" id="IPR036663">
    <property type="entry name" value="Fumarylacetoacetase_C_sf"/>
</dbReference>
<keyword evidence="6" id="KW-1185">Reference proteome</keyword>
<sequence length="311" mass="32452">MRLVSHLVRGAARPGVLVPAPDGDRVLDLGPALPGRSVLDVLADPAVRAAAQAALDAARPADLLDRAAVRLLPPVHPGTVYAVGHNYVGHLGRDADPAQRPAHPNVFVKTPNTLGGPDDPVVLPPAAHEVDYEGEIAVVLARRAHRVPLDEAEACIGGLTLYDDVSARDWQRRTSQWALGKCADGFGPLGPAVVTTDEALPLAGRELTVERDGVVTARASTDDMVFSPAFLVHHLSQLLTLEPGDVIATGTPAKLPEAADAHRPLRHGDTVTVRVTGLGALTTTFVDPPASPGARTADEPTPTRTTTGGLP</sequence>
<comment type="caution">
    <text evidence="5">The sequence shown here is derived from an EMBL/GenBank/DDBJ whole genome shotgun (WGS) entry which is preliminary data.</text>
</comment>
<dbReference type="InterPro" id="IPR011234">
    <property type="entry name" value="Fumarylacetoacetase-like_C"/>
</dbReference>
<dbReference type="PANTHER" id="PTHR42796">
    <property type="entry name" value="FUMARYLACETOACETATE HYDROLASE DOMAIN-CONTAINING PROTEIN 2A-RELATED"/>
    <property type="match status" value="1"/>
</dbReference>
<dbReference type="OrthoDB" id="9805307at2"/>
<dbReference type="GO" id="GO:0044281">
    <property type="term" value="P:small molecule metabolic process"/>
    <property type="evidence" value="ECO:0007669"/>
    <property type="project" value="UniProtKB-ARBA"/>
</dbReference>
<dbReference type="PANTHER" id="PTHR42796:SF4">
    <property type="entry name" value="FUMARYLACETOACETATE HYDROLASE DOMAIN-CONTAINING PROTEIN 2A"/>
    <property type="match status" value="1"/>
</dbReference>
<dbReference type="Gene3D" id="3.90.850.10">
    <property type="entry name" value="Fumarylacetoacetase-like, C-terminal domain"/>
    <property type="match status" value="1"/>
</dbReference>
<name>A0A3M2JDI3_9CELL</name>
<evidence type="ECO:0000256" key="2">
    <source>
        <dbReference type="ARBA" id="ARBA00022723"/>
    </source>
</evidence>
<organism evidence="5 6">
    <name type="scientific">Cellulomonas triticagri</name>
    <dbReference type="NCBI Taxonomy" id="2483352"/>
    <lineage>
        <taxon>Bacteria</taxon>
        <taxon>Bacillati</taxon>
        <taxon>Actinomycetota</taxon>
        <taxon>Actinomycetes</taxon>
        <taxon>Micrococcales</taxon>
        <taxon>Cellulomonadaceae</taxon>
        <taxon>Cellulomonas</taxon>
    </lineage>
</organism>
<evidence type="ECO:0000313" key="6">
    <source>
        <dbReference type="Proteomes" id="UP000269289"/>
    </source>
</evidence>
<evidence type="ECO:0000256" key="3">
    <source>
        <dbReference type="SAM" id="MobiDB-lite"/>
    </source>
</evidence>